<proteinExistence type="predicted"/>
<evidence type="ECO:0000313" key="4">
    <source>
        <dbReference type="Proteomes" id="UP001500185"/>
    </source>
</evidence>
<accession>A0ABP3VJK8</accession>
<feature type="chain" id="PRO_5046534373" description="DUF4468 domain-containing protein" evidence="1">
    <location>
        <begin position="20"/>
        <end position="155"/>
    </location>
</feature>
<feature type="signal peptide" evidence="1">
    <location>
        <begin position="1"/>
        <end position="19"/>
    </location>
</feature>
<gene>
    <name evidence="3" type="ORF">GCM10009433_18080</name>
</gene>
<name>A0ABP3VJK8_9FLAO</name>
<evidence type="ECO:0000256" key="1">
    <source>
        <dbReference type="SAM" id="SignalP"/>
    </source>
</evidence>
<dbReference type="Pfam" id="PF14730">
    <property type="entry name" value="DUF4468"/>
    <property type="match status" value="1"/>
</dbReference>
<dbReference type="PROSITE" id="PS51257">
    <property type="entry name" value="PROKAR_LIPOPROTEIN"/>
    <property type="match status" value="1"/>
</dbReference>
<organism evidence="3 4">
    <name type="scientific">Psychroflexus lacisalsi</name>
    <dbReference type="NCBI Taxonomy" id="503928"/>
    <lineage>
        <taxon>Bacteria</taxon>
        <taxon>Pseudomonadati</taxon>
        <taxon>Bacteroidota</taxon>
        <taxon>Flavobacteriia</taxon>
        <taxon>Flavobacteriales</taxon>
        <taxon>Flavobacteriaceae</taxon>
        <taxon>Psychroflexus</taxon>
    </lineage>
</organism>
<dbReference type="EMBL" id="BAAAGG010000005">
    <property type="protein sequence ID" value="GAA0759669.1"/>
    <property type="molecule type" value="Genomic_DNA"/>
</dbReference>
<dbReference type="Gene3D" id="3.30.530.80">
    <property type="match status" value="1"/>
</dbReference>
<dbReference type="Proteomes" id="UP001500185">
    <property type="component" value="Unassembled WGS sequence"/>
</dbReference>
<sequence>MKKVTLILAILMISCGPMMEVKISKTEKVIETNLTKNEIFVKSNQWMVKTFNNAESVIQFSDKESGTITGKYMLKQTFTIGNNYQTIPNGGIFAIINVDIKDNKARITITPEEYHTRGKGGNPQFIYPEETARQDIEDLLNDFETYMNIKENKNW</sequence>
<dbReference type="InterPro" id="IPR027823">
    <property type="entry name" value="DUF4468"/>
</dbReference>
<evidence type="ECO:0000313" key="3">
    <source>
        <dbReference type="EMBL" id="GAA0759669.1"/>
    </source>
</evidence>
<feature type="domain" description="DUF4468" evidence="2">
    <location>
        <begin position="27"/>
        <end position="110"/>
    </location>
</feature>
<reference evidence="4" key="1">
    <citation type="journal article" date="2019" name="Int. J. Syst. Evol. Microbiol.">
        <title>The Global Catalogue of Microorganisms (GCM) 10K type strain sequencing project: providing services to taxonomists for standard genome sequencing and annotation.</title>
        <authorList>
            <consortium name="The Broad Institute Genomics Platform"/>
            <consortium name="The Broad Institute Genome Sequencing Center for Infectious Disease"/>
            <person name="Wu L."/>
            <person name="Ma J."/>
        </authorList>
    </citation>
    <scope>NUCLEOTIDE SEQUENCE [LARGE SCALE GENOMIC DNA]</scope>
    <source>
        <strain evidence="4">JCM 16231</strain>
    </source>
</reference>
<dbReference type="RefSeq" id="WP_224454321.1">
    <property type="nucleotide sequence ID" value="NZ_BAAAGG010000005.1"/>
</dbReference>
<comment type="caution">
    <text evidence="3">The sequence shown here is derived from an EMBL/GenBank/DDBJ whole genome shotgun (WGS) entry which is preliminary data.</text>
</comment>
<keyword evidence="1" id="KW-0732">Signal</keyword>
<evidence type="ECO:0000259" key="2">
    <source>
        <dbReference type="Pfam" id="PF14730"/>
    </source>
</evidence>
<keyword evidence="4" id="KW-1185">Reference proteome</keyword>
<protein>
    <recommendedName>
        <fullName evidence="2">DUF4468 domain-containing protein</fullName>
    </recommendedName>
</protein>